<dbReference type="EMBL" id="CAEY01000811">
    <property type="status" value="NOT_ANNOTATED_CDS"/>
    <property type="molecule type" value="Genomic_DNA"/>
</dbReference>
<dbReference type="HOGENOM" id="CLU_3034927_0_0_1"/>
<dbReference type="AlphaFoldDB" id="T1JWF0"/>
<evidence type="ECO:0000313" key="1">
    <source>
        <dbReference type="EnsemblMetazoa" id="tetur02g08030.1"/>
    </source>
</evidence>
<reference evidence="2" key="1">
    <citation type="submission" date="2011-08" db="EMBL/GenBank/DDBJ databases">
        <authorList>
            <person name="Rombauts S."/>
        </authorList>
    </citation>
    <scope>NUCLEOTIDE SEQUENCE</scope>
    <source>
        <strain evidence="2">London</strain>
    </source>
</reference>
<dbReference type="Proteomes" id="UP000015104">
    <property type="component" value="Unassembled WGS sequence"/>
</dbReference>
<proteinExistence type="predicted"/>
<reference evidence="1" key="2">
    <citation type="submission" date="2015-06" db="UniProtKB">
        <authorList>
            <consortium name="EnsemblMetazoa"/>
        </authorList>
    </citation>
    <scope>IDENTIFICATION</scope>
</reference>
<organism evidence="1 2">
    <name type="scientific">Tetranychus urticae</name>
    <name type="common">Two-spotted spider mite</name>
    <dbReference type="NCBI Taxonomy" id="32264"/>
    <lineage>
        <taxon>Eukaryota</taxon>
        <taxon>Metazoa</taxon>
        <taxon>Ecdysozoa</taxon>
        <taxon>Arthropoda</taxon>
        <taxon>Chelicerata</taxon>
        <taxon>Arachnida</taxon>
        <taxon>Acari</taxon>
        <taxon>Acariformes</taxon>
        <taxon>Trombidiformes</taxon>
        <taxon>Prostigmata</taxon>
        <taxon>Eleutherengona</taxon>
        <taxon>Raphignathae</taxon>
        <taxon>Tetranychoidea</taxon>
        <taxon>Tetranychidae</taxon>
        <taxon>Tetranychus</taxon>
    </lineage>
</organism>
<name>T1JWF0_TETUR</name>
<dbReference type="EnsemblMetazoa" id="tetur02g08030.1">
    <property type="protein sequence ID" value="tetur02g08030.1"/>
    <property type="gene ID" value="tetur02g08030"/>
</dbReference>
<sequence length="55" mass="6494">MKLRLFCFSDEELFVTSDSLGQFLGQCYERKDADETISWILNRKAIIMLIMFVIN</sequence>
<keyword evidence="2" id="KW-1185">Reference proteome</keyword>
<accession>T1JWF0</accession>
<evidence type="ECO:0000313" key="2">
    <source>
        <dbReference type="Proteomes" id="UP000015104"/>
    </source>
</evidence>
<protein>
    <submittedName>
        <fullName evidence="1">Uncharacterized protein</fullName>
    </submittedName>
</protein>